<proteinExistence type="predicted"/>
<organism evidence="1 2">
    <name type="scientific">Aeoliella mucimassa</name>
    <dbReference type="NCBI Taxonomy" id="2527972"/>
    <lineage>
        <taxon>Bacteria</taxon>
        <taxon>Pseudomonadati</taxon>
        <taxon>Planctomycetota</taxon>
        <taxon>Planctomycetia</taxon>
        <taxon>Pirellulales</taxon>
        <taxon>Lacipirellulaceae</taxon>
        <taxon>Aeoliella</taxon>
    </lineage>
</organism>
<dbReference type="Proteomes" id="UP000315750">
    <property type="component" value="Chromosome"/>
</dbReference>
<dbReference type="AlphaFoldDB" id="A0A518AVS0"/>
<evidence type="ECO:0000313" key="2">
    <source>
        <dbReference type="Proteomes" id="UP000315750"/>
    </source>
</evidence>
<protein>
    <submittedName>
        <fullName evidence="1">Uncharacterized protein</fullName>
    </submittedName>
</protein>
<sequence length="126" mass="14027">MPVFGCSNCSSLISLSLIPGGNPAAEGDEFARNWRICDRCGSLLCEECAPASETQCNCGGLLNEPDSDTRMKLYFPKCESLEDLPPSLRRLTTKRERMEKLNEQWERGILARGEYDAYKSILEASA</sequence>
<dbReference type="EMBL" id="CP036278">
    <property type="protein sequence ID" value="QDU58818.1"/>
    <property type="molecule type" value="Genomic_DNA"/>
</dbReference>
<evidence type="ECO:0000313" key="1">
    <source>
        <dbReference type="EMBL" id="QDU58818.1"/>
    </source>
</evidence>
<keyword evidence="2" id="KW-1185">Reference proteome</keyword>
<accession>A0A518AVS0</accession>
<gene>
    <name evidence="1" type="ORF">Pan181_50580</name>
</gene>
<dbReference type="KEGG" id="amuc:Pan181_50580"/>
<reference evidence="1 2" key="1">
    <citation type="submission" date="2019-02" db="EMBL/GenBank/DDBJ databases">
        <title>Deep-cultivation of Planctomycetes and their phenomic and genomic characterization uncovers novel biology.</title>
        <authorList>
            <person name="Wiegand S."/>
            <person name="Jogler M."/>
            <person name="Boedeker C."/>
            <person name="Pinto D."/>
            <person name="Vollmers J."/>
            <person name="Rivas-Marin E."/>
            <person name="Kohn T."/>
            <person name="Peeters S.H."/>
            <person name="Heuer A."/>
            <person name="Rast P."/>
            <person name="Oberbeckmann S."/>
            <person name="Bunk B."/>
            <person name="Jeske O."/>
            <person name="Meyerdierks A."/>
            <person name="Storesund J.E."/>
            <person name="Kallscheuer N."/>
            <person name="Luecker S."/>
            <person name="Lage O.M."/>
            <person name="Pohl T."/>
            <person name="Merkel B.J."/>
            <person name="Hornburger P."/>
            <person name="Mueller R.-W."/>
            <person name="Bruemmer F."/>
            <person name="Labrenz M."/>
            <person name="Spormann A.M."/>
            <person name="Op den Camp H."/>
            <person name="Overmann J."/>
            <person name="Amann R."/>
            <person name="Jetten M.S.M."/>
            <person name="Mascher T."/>
            <person name="Medema M.H."/>
            <person name="Devos D.P."/>
            <person name="Kaster A.-K."/>
            <person name="Ovreas L."/>
            <person name="Rohde M."/>
            <person name="Galperin M.Y."/>
            <person name="Jogler C."/>
        </authorList>
    </citation>
    <scope>NUCLEOTIDE SEQUENCE [LARGE SCALE GENOMIC DNA]</scope>
    <source>
        <strain evidence="1 2">Pan181</strain>
    </source>
</reference>
<name>A0A518AVS0_9BACT</name>